<reference evidence="3" key="1">
    <citation type="submission" date="2019-02" db="EMBL/GenBank/DDBJ databases">
        <authorList>
            <person name="Pothier F.J."/>
        </authorList>
    </citation>
    <scope>NUCLEOTIDE SEQUENCE</scope>
    <source>
        <strain evidence="3">CI-1B</strain>
    </source>
</reference>
<evidence type="ECO:0000256" key="1">
    <source>
        <dbReference type="SAM" id="MobiDB-lite"/>
    </source>
</evidence>
<dbReference type="EMBL" id="CAADFC020000036">
    <property type="protein sequence ID" value="VIO80380.1"/>
    <property type="molecule type" value="Genomic_DNA"/>
</dbReference>
<name>A0A508U202_9BRAD</name>
<dbReference type="Proteomes" id="UP000328092">
    <property type="component" value="Unassembled WGS sequence"/>
</dbReference>
<feature type="transmembrane region" description="Helical" evidence="2">
    <location>
        <begin position="97"/>
        <end position="119"/>
    </location>
</feature>
<protein>
    <submittedName>
        <fullName evidence="3">Uncharacterized protein</fullName>
    </submittedName>
</protein>
<feature type="compositionally biased region" description="Polar residues" evidence="1">
    <location>
        <begin position="30"/>
        <end position="39"/>
    </location>
</feature>
<sequence length="122" mass="13099">MRMPGANLGYRLHGTSGISPVAPKRGLVPSASTQAQVSGRSPRASGTKHSRQPVSRERVLDVLNKPAAAFGIPRKYPVELRLKAAKRWFLAALDREAFFRAVAVGGGFLSAALMAYVVLADR</sequence>
<feature type="region of interest" description="Disordered" evidence="1">
    <location>
        <begin position="13"/>
        <end position="56"/>
    </location>
</feature>
<keyword evidence="2" id="KW-0472">Membrane</keyword>
<keyword evidence="2" id="KW-1133">Transmembrane helix</keyword>
<keyword evidence="2" id="KW-0812">Transmembrane</keyword>
<evidence type="ECO:0000256" key="2">
    <source>
        <dbReference type="SAM" id="Phobius"/>
    </source>
</evidence>
<organism evidence="3 4">
    <name type="scientific">Bradyrhizobium ivorense</name>
    <dbReference type="NCBI Taxonomy" id="2511166"/>
    <lineage>
        <taxon>Bacteria</taxon>
        <taxon>Pseudomonadati</taxon>
        <taxon>Pseudomonadota</taxon>
        <taxon>Alphaproteobacteria</taxon>
        <taxon>Hyphomicrobiales</taxon>
        <taxon>Nitrobacteraceae</taxon>
        <taxon>Bradyrhizobium</taxon>
    </lineage>
</organism>
<keyword evidence="4" id="KW-1185">Reference proteome</keyword>
<dbReference type="AlphaFoldDB" id="A0A508U202"/>
<comment type="caution">
    <text evidence="3">The sequence shown here is derived from an EMBL/GenBank/DDBJ whole genome shotgun (WGS) entry which is preliminary data.</text>
</comment>
<evidence type="ECO:0000313" key="4">
    <source>
        <dbReference type="Proteomes" id="UP000328092"/>
    </source>
</evidence>
<gene>
    <name evidence="3" type="ORF">CI1B_84080</name>
</gene>
<evidence type="ECO:0000313" key="3">
    <source>
        <dbReference type="EMBL" id="VIO80380.1"/>
    </source>
</evidence>
<accession>A0A508U202</accession>
<proteinExistence type="predicted"/>